<evidence type="ECO:0000313" key="9">
    <source>
        <dbReference type="Proteomes" id="UP000618460"/>
    </source>
</evidence>
<reference evidence="8" key="1">
    <citation type="journal article" date="2014" name="Int. J. Syst. Evol. Microbiol.">
        <title>Complete genome sequence of Corynebacterium casei LMG S-19264T (=DSM 44701T), isolated from a smear-ripened cheese.</title>
        <authorList>
            <consortium name="US DOE Joint Genome Institute (JGI-PGF)"/>
            <person name="Walter F."/>
            <person name="Albersmeier A."/>
            <person name="Kalinowski J."/>
            <person name="Ruckert C."/>
        </authorList>
    </citation>
    <scope>NUCLEOTIDE SEQUENCE</scope>
    <source>
        <strain evidence="8">CGMCC 1.6333</strain>
    </source>
</reference>
<keyword evidence="6" id="KW-0598">Phosphotransferase system</keyword>
<dbReference type="SUPFAM" id="SSF55804">
    <property type="entry name" value="Phoshotransferase/anion transport protein"/>
    <property type="match status" value="1"/>
</dbReference>
<dbReference type="Gene3D" id="3.40.930.10">
    <property type="entry name" value="Mannitol-specific EII, Chain A"/>
    <property type="match status" value="1"/>
</dbReference>
<dbReference type="AlphaFoldDB" id="A0A917TDB9"/>
<feature type="domain" description="PTS EIIA type-2" evidence="7">
    <location>
        <begin position="5"/>
        <end position="148"/>
    </location>
</feature>
<protein>
    <recommendedName>
        <fullName evidence="7">PTS EIIA type-2 domain-containing protein</fullName>
    </recommendedName>
</protein>
<evidence type="ECO:0000256" key="4">
    <source>
        <dbReference type="ARBA" id="ARBA00022597"/>
    </source>
</evidence>
<keyword evidence="3" id="KW-0597">Phosphoprotein</keyword>
<dbReference type="Pfam" id="PF00359">
    <property type="entry name" value="PTS_EIIA_2"/>
    <property type="match status" value="1"/>
</dbReference>
<comment type="caution">
    <text evidence="8">The sequence shown here is derived from an EMBL/GenBank/DDBJ whole genome shotgun (WGS) entry which is preliminary data.</text>
</comment>
<reference evidence="8" key="2">
    <citation type="submission" date="2020-09" db="EMBL/GenBank/DDBJ databases">
        <authorList>
            <person name="Sun Q."/>
            <person name="Zhou Y."/>
        </authorList>
    </citation>
    <scope>NUCLEOTIDE SEQUENCE</scope>
    <source>
        <strain evidence="8">CGMCC 1.6333</strain>
    </source>
</reference>
<dbReference type="PROSITE" id="PS00372">
    <property type="entry name" value="PTS_EIIA_TYPE_2_HIS"/>
    <property type="match status" value="1"/>
</dbReference>
<name>A0A917TDB9_9BACI</name>
<comment type="subcellular location">
    <subcellularLocation>
        <location evidence="1">Cytoplasm</location>
    </subcellularLocation>
</comment>
<dbReference type="CDD" id="cd00211">
    <property type="entry name" value="PTS_IIA_fru"/>
    <property type="match status" value="1"/>
</dbReference>
<keyword evidence="5" id="KW-0808">Transferase</keyword>
<dbReference type="InterPro" id="IPR002178">
    <property type="entry name" value="PTS_EIIA_type-2_dom"/>
</dbReference>
<evidence type="ECO:0000313" key="8">
    <source>
        <dbReference type="EMBL" id="GGM18642.1"/>
    </source>
</evidence>
<keyword evidence="9" id="KW-1185">Reference proteome</keyword>
<evidence type="ECO:0000256" key="2">
    <source>
        <dbReference type="ARBA" id="ARBA00022448"/>
    </source>
</evidence>
<sequence length="148" mass="16206">MALAELLTKEQVLLDIEANSKEDCINQLIDVFVKQGVVHDANAYKAAVIAREEEGTTGIGFSVAIPHGKSDGVSKPGLAFARVTKGLDWESLDGSPVHLVFLIAVPETHAGDEHLRILSQLSRKLMHDDFREKLMTTNSTDELIQSLE</sequence>
<dbReference type="InterPro" id="IPR004715">
    <property type="entry name" value="PTS_IIA_fruc"/>
</dbReference>
<dbReference type="OrthoDB" id="95460at2"/>
<dbReference type="RefSeq" id="WP_117152546.1">
    <property type="nucleotide sequence ID" value="NZ_BMLG01000001.1"/>
</dbReference>
<dbReference type="GO" id="GO:0008982">
    <property type="term" value="F:protein-N(PI)-phosphohistidine-sugar phosphotransferase activity"/>
    <property type="evidence" value="ECO:0007669"/>
    <property type="project" value="InterPro"/>
</dbReference>
<dbReference type="InterPro" id="IPR016152">
    <property type="entry name" value="PTrfase/Anion_transptr"/>
</dbReference>
<gene>
    <name evidence="8" type="ORF">GCM10011351_00540</name>
</gene>
<dbReference type="NCBIfam" id="TIGR00848">
    <property type="entry name" value="fruA"/>
    <property type="match status" value="1"/>
</dbReference>
<evidence type="ECO:0000256" key="6">
    <source>
        <dbReference type="ARBA" id="ARBA00022683"/>
    </source>
</evidence>
<evidence type="ECO:0000256" key="3">
    <source>
        <dbReference type="ARBA" id="ARBA00022553"/>
    </source>
</evidence>
<evidence type="ECO:0000259" key="7">
    <source>
        <dbReference type="PROSITE" id="PS51094"/>
    </source>
</evidence>
<evidence type="ECO:0000256" key="5">
    <source>
        <dbReference type="ARBA" id="ARBA00022679"/>
    </source>
</evidence>
<proteinExistence type="predicted"/>
<dbReference type="PROSITE" id="PS51094">
    <property type="entry name" value="PTS_EIIA_TYPE_2"/>
    <property type="match status" value="1"/>
</dbReference>
<dbReference type="Proteomes" id="UP000618460">
    <property type="component" value="Unassembled WGS sequence"/>
</dbReference>
<dbReference type="FunFam" id="3.40.930.10:FF:000009">
    <property type="entry name" value="PTS system, fructose specific IIABC component"/>
    <property type="match status" value="1"/>
</dbReference>
<dbReference type="GO" id="GO:0009401">
    <property type="term" value="P:phosphoenolpyruvate-dependent sugar phosphotransferase system"/>
    <property type="evidence" value="ECO:0007669"/>
    <property type="project" value="UniProtKB-KW"/>
</dbReference>
<evidence type="ECO:0000256" key="1">
    <source>
        <dbReference type="ARBA" id="ARBA00004496"/>
    </source>
</evidence>
<keyword evidence="2" id="KW-0813">Transport</keyword>
<dbReference type="PANTHER" id="PTHR47738:SF2">
    <property type="entry name" value="PTS SYSTEM FRUCTOSE-LIKE EIIA COMPONENT"/>
    <property type="match status" value="1"/>
</dbReference>
<dbReference type="EMBL" id="BMLG01000001">
    <property type="protein sequence ID" value="GGM18642.1"/>
    <property type="molecule type" value="Genomic_DNA"/>
</dbReference>
<dbReference type="GO" id="GO:0016020">
    <property type="term" value="C:membrane"/>
    <property type="evidence" value="ECO:0007669"/>
    <property type="project" value="InterPro"/>
</dbReference>
<dbReference type="PANTHER" id="PTHR47738">
    <property type="entry name" value="PTS SYSTEM FRUCTOSE-LIKE EIIA COMPONENT-RELATED"/>
    <property type="match status" value="1"/>
</dbReference>
<accession>A0A917TDB9</accession>
<organism evidence="8 9">
    <name type="scientific">Paraliobacillus quinghaiensis</name>
    <dbReference type="NCBI Taxonomy" id="470815"/>
    <lineage>
        <taxon>Bacteria</taxon>
        <taxon>Bacillati</taxon>
        <taxon>Bacillota</taxon>
        <taxon>Bacilli</taxon>
        <taxon>Bacillales</taxon>
        <taxon>Bacillaceae</taxon>
        <taxon>Paraliobacillus</taxon>
    </lineage>
</organism>
<keyword evidence="4" id="KW-0762">Sugar transport</keyword>
<dbReference type="GO" id="GO:0005737">
    <property type="term" value="C:cytoplasm"/>
    <property type="evidence" value="ECO:0007669"/>
    <property type="project" value="UniProtKB-SubCell"/>
</dbReference>
<dbReference type="InterPro" id="IPR051541">
    <property type="entry name" value="PTS_SugarTrans_NitroReg"/>
</dbReference>